<dbReference type="FunFam" id="1.20.58.220:FF:000004">
    <property type="entry name" value="Phosphate-specific transport system accessory protein PhoU"/>
    <property type="match status" value="1"/>
</dbReference>
<keyword evidence="4 7" id="KW-0813">Transport</keyword>
<dbReference type="SUPFAM" id="SSF109755">
    <property type="entry name" value="PhoU-like"/>
    <property type="match status" value="1"/>
</dbReference>
<dbReference type="InterPro" id="IPR026022">
    <property type="entry name" value="PhoU_dom"/>
</dbReference>
<evidence type="ECO:0000256" key="7">
    <source>
        <dbReference type="PIRNR" id="PIRNR003107"/>
    </source>
</evidence>
<comment type="function">
    <text evidence="7">Plays a role in the regulation of phosphate uptake.</text>
</comment>
<protein>
    <recommendedName>
        <fullName evidence="7">Phosphate-specific transport system accessory protein PhoU</fullName>
    </recommendedName>
</protein>
<dbReference type="PIRSF" id="PIRSF003107">
    <property type="entry name" value="PhoU"/>
    <property type="match status" value="1"/>
</dbReference>
<proteinExistence type="inferred from homology"/>
<dbReference type="GO" id="GO:0045936">
    <property type="term" value="P:negative regulation of phosphate metabolic process"/>
    <property type="evidence" value="ECO:0007669"/>
    <property type="project" value="InterPro"/>
</dbReference>
<evidence type="ECO:0000256" key="6">
    <source>
        <dbReference type="ARBA" id="ARBA00022592"/>
    </source>
</evidence>
<dbReference type="EMBL" id="MJIH01000001">
    <property type="protein sequence ID" value="OLR65488.1"/>
    <property type="molecule type" value="Genomic_DNA"/>
</dbReference>
<evidence type="ECO:0000256" key="4">
    <source>
        <dbReference type="ARBA" id="ARBA00022448"/>
    </source>
</evidence>
<dbReference type="AlphaFoldDB" id="A0A1U7M1J7"/>
<dbReference type="GO" id="GO:0030643">
    <property type="term" value="P:intracellular phosphate ion homeostasis"/>
    <property type="evidence" value="ECO:0007669"/>
    <property type="project" value="InterPro"/>
</dbReference>
<comment type="subunit">
    <text evidence="3 7">Homodimer.</text>
</comment>
<dbReference type="Gene3D" id="1.20.58.220">
    <property type="entry name" value="Phosphate transport system protein phou homolog 2, domain 2"/>
    <property type="match status" value="1"/>
</dbReference>
<dbReference type="Pfam" id="PF01895">
    <property type="entry name" value="PhoU"/>
    <property type="match status" value="2"/>
</dbReference>
<organism evidence="8 9">
    <name type="scientific">Peptoniphilus porci</name>
    <dbReference type="NCBI Taxonomy" id="2652280"/>
    <lineage>
        <taxon>Bacteria</taxon>
        <taxon>Bacillati</taxon>
        <taxon>Bacillota</taxon>
        <taxon>Tissierellia</taxon>
        <taxon>Tissierellales</taxon>
        <taxon>Peptoniphilaceae</taxon>
        <taxon>Peptoniphilus</taxon>
    </lineage>
</organism>
<evidence type="ECO:0000256" key="3">
    <source>
        <dbReference type="ARBA" id="ARBA00011738"/>
    </source>
</evidence>
<accession>A0A848RGS7</accession>
<name>A0A1U7M1J7_9FIRM</name>
<dbReference type="PANTHER" id="PTHR42930:SF3">
    <property type="entry name" value="PHOSPHATE-SPECIFIC TRANSPORT SYSTEM ACCESSORY PROTEIN PHOU"/>
    <property type="match status" value="1"/>
</dbReference>
<keyword evidence="6 7" id="KW-0592">Phosphate transport</keyword>
<sequence length="209" mass="23858">MRKKFDEELRHLNNLLLEMAMLNETAIKKSISLLDDKDEAIAMEVSNYEERTDVYEGIIQKQCLKIFVEQQPAASDLRRVSAALKMITDMERIGDNARDIAEICMMLPDDYASNKFPLVKQMAEATIALLNKSIDSFVNMDIDSANKIDDEDDVVDNYFVMIRDELIDIIKSDFDPAAAIDIIMIAKYLERISDHAVNIAKWVIFSIKG</sequence>
<dbReference type="GO" id="GO:0006817">
    <property type="term" value="P:phosphate ion transport"/>
    <property type="evidence" value="ECO:0007669"/>
    <property type="project" value="UniProtKB-KW"/>
</dbReference>
<evidence type="ECO:0000256" key="1">
    <source>
        <dbReference type="ARBA" id="ARBA00004496"/>
    </source>
</evidence>
<dbReference type="InterPro" id="IPR038078">
    <property type="entry name" value="PhoU-like_sf"/>
</dbReference>
<gene>
    <name evidence="8" type="ORF">BIV18_08150</name>
</gene>
<evidence type="ECO:0000256" key="5">
    <source>
        <dbReference type="ARBA" id="ARBA00022490"/>
    </source>
</evidence>
<dbReference type="RefSeq" id="WP_075660120.1">
    <property type="nucleotide sequence ID" value="NZ_JABDSR010000005.1"/>
</dbReference>
<evidence type="ECO:0000313" key="8">
    <source>
        <dbReference type="EMBL" id="OLR65488.1"/>
    </source>
</evidence>
<reference evidence="8 9" key="1">
    <citation type="journal article" date="2016" name="Appl. Environ. Microbiol.">
        <title>Function and Phylogeny of Bacterial Butyryl Coenzyme A:Acetate Transferases and Their Diversity in the Proximal Colon of Swine.</title>
        <authorList>
            <person name="Trachsel J."/>
            <person name="Bayles D.O."/>
            <person name="Looft T."/>
            <person name="Levine U.Y."/>
            <person name="Allen H.K."/>
        </authorList>
    </citation>
    <scope>NUCLEOTIDE SEQUENCE [LARGE SCALE GENOMIC DNA]</scope>
    <source>
        <strain evidence="8 9">35-6-1</strain>
    </source>
</reference>
<dbReference type="Proteomes" id="UP000187166">
    <property type="component" value="Unassembled WGS sequence"/>
</dbReference>
<dbReference type="STRING" id="1465756.BIV18_08150"/>
<dbReference type="PANTHER" id="PTHR42930">
    <property type="entry name" value="PHOSPHATE-SPECIFIC TRANSPORT SYSTEM ACCESSORY PROTEIN PHOU"/>
    <property type="match status" value="1"/>
</dbReference>
<dbReference type="InterPro" id="IPR028366">
    <property type="entry name" value="PhoU"/>
</dbReference>
<comment type="caution">
    <text evidence="8">The sequence shown here is derived from an EMBL/GenBank/DDBJ whole genome shotgun (WGS) entry which is preliminary data.</text>
</comment>
<evidence type="ECO:0000256" key="2">
    <source>
        <dbReference type="ARBA" id="ARBA00008107"/>
    </source>
</evidence>
<dbReference type="GO" id="GO:0005737">
    <property type="term" value="C:cytoplasm"/>
    <property type="evidence" value="ECO:0007669"/>
    <property type="project" value="UniProtKB-SubCell"/>
</dbReference>
<comment type="similarity">
    <text evidence="2 7">Belongs to the PhoU family.</text>
</comment>
<keyword evidence="5 7" id="KW-0963">Cytoplasm</keyword>
<keyword evidence="9" id="KW-1185">Reference proteome</keyword>
<accession>A0A1U7M1J7</accession>
<evidence type="ECO:0000313" key="9">
    <source>
        <dbReference type="Proteomes" id="UP000187166"/>
    </source>
</evidence>
<dbReference type="NCBIfam" id="TIGR02135">
    <property type="entry name" value="phoU_full"/>
    <property type="match status" value="1"/>
</dbReference>
<comment type="subcellular location">
    <subcellularLocation>
        <location evidence="1 7">Cytoplasm</location>
    </subcellularLocation>
</comment>